<dbReference type="CTD" id="9721"/>
<dbReference type="GO" id="GO:0031175">
    <property type="term" value="P:neuron projection development"/>
    <property type="evidence" value="ECO:0000318"/>
    <property type="project" value="GO_Central"/>
</dbReference>
<dbReference type="HOGENOM" id="CLU_038162_1_0_1"/>
<feature type="compositionally biased region" description="Polar residues" evidence="2">
    <location>
        <begin position="60"/>
        <end position="69"/>
    </location>
</feature>
<feature type="region of interest" description="Disordered" evidence="2">
    <location>
        <begin position="204"/>
        <end position="224"/>
    </location>
</feature>
<reference evidence="4" key="3">
    <citation type="submission" date="2025-09" db="UniProtKB">
        <authorList>
            <consortium name="Ensembl"/>
        </authorList>
    </citation>
    <scope>IDENTIFICATION</scope>
    <source>
        <strain evidence="4">Glennie</strain>
    </source>
</reference>
<dbReference type="PANTHER" id="PTHR15718:SF5">
    <property type="entry name" value="G PROTEIN-REGULATED INDUCER OF NEURITE OUTGROWTH 2"/>
    <property type="match status" value="1"/>
</dbReference>
<evidence type="ECO:0000313" key="4">
    <source>
        <dbReference type="Ensembl" id="ENSOANP00000004871.2"/>
    </source>
</evidence>
<name>F6ZF26_ORNAN</name>
<gene>
    <name evidence="4" type="primary">GPRIN2</name>
</gene>
<evidence type="ECO:0000259" key="3">
    <source>
        <dbReference type="Pfam" id="PF15235"/>
    </source>
</evidence>
<dbReference type="InterPro" id="IPR032745">
    <property type="entry name" value="GRIN_C"/>
</dbReference>
<evidence type="ECO:0000256" key="2">
    <source>
        <dbReference type="SAM" id="MobiDB-lite"/>
    </source>
</evidence>
<dbReference type="PANTHER" id="PTHR15718">
    <property type="entry name" value="G PROTEIN-REGULATED INDUCER OF NEURITE OUTGROWTH C-TERMINAL DOMAIN-CONTAINING PROTEIN"/>
    <property type="match status" value="1"/>
</dbReference>
<keyword evidence="5" id="KW-1185">Reference proteome</keyword>
<dbReference type="Ensembl" id="ENSOANT00000004872.2">
    <property type="protein sequence ID" value="ENSOANP00000004871.2"/>
    <property type="gene ID" value="ENSOANG00000003078.2"/>
</dbReference>
<dbReference type="Pfam" id="PF15235">
    <property type="entry name" value="GRIN_C"/>
    <property type="match status" value="1"/>
</dbReference>
<evidence type="ECO:0000313" key="5">
    <source>
        <dbReference type="Proteomes" id="UP000002279"/>
    </source>
</evidence>
<protein>
    <submittedName>
        <fullName evidence="4">G protein regulated inducer of neurite outgrowth 2</fullName>
    </submittedName>
</protein>
<dbReference type="GeneTree" id="ENSGT00570000079168"/>
<feature type="domain" description="G protein-regulated inducer of neurite outgrowth C-terminal" evidence="3">
    <location>
        <begin position="454"/>
        <end position="544"/>
    </location>
</feature>
<reference evidence="4" key="2">
    <citation type="submission" date="2025-08" db="UniProtKB">
        <authorList>
            <consortium name="Ensembl"/>
        </authorList>
    </citation>
    <scope>IDENTIFICATION</scope>
    <source>
        <strain evidence="4">Glennie</strain>
    </source>
</reference>
<feature type="region of interest" description="Disordered" evidence="2">
    <location>
        <begin position="503"/>
        <end position="527"/>
    </location>
</feature>
<feature type="region of interest" description="Disordered" evidence="2">
    <location>
        <begin position="33"/>
        <end position="119"/>
    </location>
</feature>
<dbReference type="GO" id="GO:0005886">
    <property type="term" value="C:plasma membrane"/>
    <property type="evidence" value="ECO:0000318"/>
    <property type="project" value="GO_Central"/>
</dbReference>
<dbReference type="InParanoid" id="F6ZF26"/>
<dbReference type="FunCoup" id="F6ZF26">
    <property type="interactions" value="382"/>
</dbReference>
<feature type="region of interest" description="Disordered" evidence="2">
    <location>
        <begin position="131"/>
        <end position="162"/>
    </location>
</feature>
<dbReference type="GeneID" id="100083174"/>
<accession>F6ZF26</accession>
<proteinExistence type="predicted"/>
<feature type="compositionally biased region" description="Basic and acidic residues" evidence="2">
    <location>
        <begin position="145"/>
        <end position="154"/>
    </location>
</feature>
<dbReference type="OrthoDB" id="10049175at2759"/>
<sequence>MATSRSPLPSPSPQESLATACHAHLHLRCQPLSRSSSSLLGPRPADAQDGPGSRTELRKSTSSTVCQGSLGQGELQGTLRADLPPSAGISPERRVGEEAEEPAGMADHDPPEVWSPGAWGTRGLGVYGKSSKEENVAPEGAMQRSHSDLTHADRTPGSIPAKEASASCSALGTLSGALGCHAGRWCGGLMGQENRNRFVPMTLPAGPNASTGRVAGGPAPPSATGYSDPGPLLSPVPGARLSRNSCLYSLVFPQGGGAYGTLPDAPRPVPVLPIHRPAATPCPAGAVVKVGDTYPAYCHPLPIPAVQLVSQLGGPGRDGSGPSCWHGPPPLESPSFPQLVTSVSEPGLGIGQLATCCGSAGEWPVSGHGSSRARVAPWEIPACPASGGSQPETGPATRTKDVWTMTSLGDLSPRCQDAEVQTAPLPACKSVGTSPRAEGDALPHVFPEVNLEPGPADAKSPVRDVRWDNEGMTWEVYGASVDPEVLGLAIQKHLEIQIEQFQLEPSEGAPSGLKDAPTKEAKRRPFRTVIHSLSRPSCCARSSTTLE</sequence>
<feature type="compositionally biased region" description="Low complexity" evidence="2">
    <location>
        <begin position="33"/>
        <end position="44"/>
    </location>
</feature>
<dbReference type="AlphaFoldDB" id="F6ZF26"/>
<dbReference type="InterPro" id="IPR026646">
    <property type="entry name" value="GPRIN2-like/GPRIN3"/>
</dbReference>
<dbReference type="Bgee" id="ENSOANG00000003078">
    <property type="expression patterns" value="Expressed in cerebellum and 1 other cell type or tissue"/>
</dbReference>
<dbReference type="RefSeq" id="XP_028915271.1">
    <property type="nucleotide sequence ID" value="XM_029059438.1"/>
</dbReference>
<dbReference type="OMA" id="VWQAQPG"/>
<dbReference type="eggNOG" id="ENOG502SG81">
    <property type="taxonomic scope" value="Eukaryota"/>
</dbReference>
<evidence type="ECO:0000256" key="1">
    <source>
        <dbReference type="ARBA" id="ARBA00002358"/>
    </source>
</evidence>
<dbReference type="KEGG" id="oaa:100083174"/>
<comment type="function">
    <text evidence="1">May be involved in neurite outgrowth.</text>
</comment>
<dbReference type="Proteomes" id="UP000002279">
    <property type="component" value="Chromosome 3"/>
</dbReference>
<reference evidence="4 5" key="1">
    <citation type="journal article" date="2008" name="Nature">
        <title>Genome analysis of the platypus reveals unique signatures of evolution.</title>
        <authorList>
            <person name="Warren W.C."/>
            <person name="Hillier L.W."/>
            <person name="Marshall Graves J.A."/>
            <person name="Birney E."/>
            <person name="Ponting C.P."/>
            <person name="Grutzner F."/>
            <person name="Belov K."/>
            <person name="Miller W."/>
            <person name="Clarke L."/>
            <person name="Chinwalla A.T."/>
            <person name="Yang S.P."/>
            <person name="Heger A."/>
            <person name="Locke D.P."/>
            <person name="Miethke P."/>
            <person name="Waters P.D."/>
            <person name="Veyrunes F."/>
            <person name="Fulton L."/>
            <person name="Fulton B."/>
            <person name="Graves T."/>
            <person name="Wallis J."/>
            <person name="Puente X.S."/>
            <person name="Lopez-Otin C."/>
            <person name="Ordonez G.R."/>
            <person name="Eichler E.E."/>
            <person name="Chen L."/>
            <person name="Cheng Z."/>
            <person name="Deakin J.E."/>
            <person name="Alsop A."/>
            <person name="Thompson K."/>
            <person name="Kirby P."/>
            <person name="Papenfuss A.T."/>
            <person name="Wakefield M.J."/>
            <person name="Olender T."/>
            <person name="Lancet D."/>
            <person name="Huttley G.A."/>
            <person name="Smit A.F."/>
            <person name="Pask A."/>
            <person name="Temple-Smith P."/>
            <person name="Batzer M.A."/>
            <person name="Walker J.A."/>
            <person name="Konkel M.K."/>
            <person name="Harris R.S."/>
            <person name="Whittington C.M."/>
            <person name="Wong E.S."/>
            <person name="Gemmell N.J."/>
            <person name="Buschiazzo E."/>
            <person name="Vargas Jentzsch I.M."/>
            <person name="Merkel A."/>
            <person name="Schmitz J."/>
            <person name="Zemann A."/>
            <person name="Churakov G."/>
            <person name="Kriegs J.O."/>
            <person name="Brosius J."/>
            <person name="Murchison E.P."/>
            <person name="Sachidanandam R."/>
            <person name="Smith C."/>
            <person name="Hannon G.J."/>
            <person name="Tsend-Ayush E."/>
            <person name="McMillan D."/>
            <person name="Attenborough R."/>
            <person name="Rens W."/>
            <person name="Ferguson-Smith M."/>
            <person name="Lefevre C.M."/>
            <person name="Sharp J.A."/>
            <person name="Nicholas K.R."/>
            <person name="Ray D.A."/>
            <person name="Kube M."/>
            <person name="Reinhardt R."/>
            <person name="Pringle T.H."/>
            <person name="Taylor J."/>
            <person name="Jones R.C."/>
            <person name="Nixon B."/>
            <person name="Dacheux J.L."/>
            <person name="Niwa H."/>
            <person name="Sekita Y."/>
            <person name="Huang X."/>
            <person name="Stark A."/>
            <person name="Kheradpour P."/>
            <person name="Kellis M."/>
            <person name="Flicek P."/>
            <person name="Chen Y."/>
            <person name="Webber C."/>
            <person name="Hardison R."/>
            <person name="Nelson J."/>
            <person name="Hallsworth-Pepin K."/>
            <person name="Delehaunty K."/>
            <person name="Markovic C."/>
            <person name="Minx P."/>
            <person name="Feng Y."/>
            <person name="Kremitzki C."/>
            <person name="Mitreva M."/>
            <person name="Glasscock J."/>
            <person name="Wylie T."/>
            <person name="Wohldmann P."/>
            <person name="Thiru P."/>
            <person name="Nhan M.N."/>
            <person name="Pohl C.S."/>
            <person name="Smith S.M."/>
            <person name="Hou S."/>
            <person name="Nefedov M."/>
            <person name="de Jong P.J."/>
            <person name="Renfree M.B."/>
            <person name="Mardis E.R."/>
            <person name="Wilson R.K."/>
        </authorList>
    </citation>
    <scope>NUCLEOTIDE SEQUENCE [LARGE SCALE GENOMIC DNA]</scope>
    <source>
        <strain evidence="4 5">Glennie</strain>
    </source>
</reference>
<organism evidence="4 5">
    <name type="scientific">Ornithorhynchus anatinus</name>
    <name type="common">Duckbill platypus</name>
    <dbReference type="NCBI Taxonomy" id="9258"/>
    <lineage>
        <taxon>Eukaryota</taxon>
        <taxon>Metazoa</taxon>
        <taxon>Chordata</taxon>
        <taxon>Craniata</taxon>
        <taxon>Vertebrata</taxon>
        <taxon>Euteleostomi</taxon>
        <taxon>Mammalia</taxon>
        <taxon>Monotremata</taxon>
        <taxon>Ornithorhynchidae</taxon>
        <taxon>Ornithorhynchus</taxon>
    </lineage>
</organism>